<dbReference type="EMBL" id="AP026801">
    <property type="protein sequence ID" value="BDR57283.1"/>
    <property type="molecule type" value="Genomic_DNA"/>
</dbReference>
<dbReference type="AlphaFoldDB" id="A0AAU9D171"/>
<dbReference type="InterPro" id="IPR014904">
    <property type="entry name" value="YkuJ-like"/>
</dbReference>
<gene>
    <name evidence="1" type="ORF">KIMC2_18450</name>
</gene>
<sequence>MKSELEGIIKRLIAMQDGSGDIKSRHFEKDGKDLAKVTYDEDNKIFQVDEIVSGESYKFDNIDLVAIEIYDILGA</sequence>
<evidence type="ECO:0000313" key="2">
    <source>
        <dbReference type="Proteomes" id="UP001321804"/>
    </source>
</evidence>
<dbReference type="RefSeq" id="WP_317696249.1">
    <property type="nucleotide sequence ID" value="NZ_AP026801.1"/>
</dbReference>
<evidence type="ECO:0000313" key="1">
    <source>
        <dbReference type="EMBL" id="BDR57283.1"/>
    </source>
</evidence>
<dbReference type="KEGG" id="xak:KIMC2_18450"/>
<organism evidence="1 2">
    <name type="scientific">Xylocopilactobacillus apis</name>
    <dbReference type="NCBI Taxonomy" id="2932183"/>
    <lineage>
        <taxon>Bacteria</taxon>
        <taxon>Bacillati</taxon>
        <taxon>Bacillota</taxon>
        <taxon>Bacilli</taxon>
        <taxon>Lactobacillales</taxon>
        <taxon>Lactobacillaceae</taxon>
        <taxon>Xylocopilactobacillus</taxon>
    </lineage>
</organism>
<dbReference type="Gene3D" id="3.30.720.20">
    <property type="entry name" value="Protein of unknown function DUF1797"/>
    <property type="match status" value="1"/>
</dbReference>
<dbReference type="SUPFAM" id="SSF143567">
    <property type="entry name" value="YkuJ-like"/>
    <property type="match status" value="1"/>
</dbReference>
<dbReference type="Proteomes" id="UP001321804">
    <property type="component" value="Chromosome"/>
</dbReference>
<reference evidence="1 2" key="1">
    <citation type="journal article" date="2023" name="Microbiol. Spectr.">
        <title>Symbiosis of Carpenter Bees with Uncharacterized Lactic Acid Bacteria Showing NAD Auxotrophy.</title>
        <authorList>
            <person name="Kawasaki S."/>
            <person name="Ozawa K."/>
            <person name="Mori T."/>
            <person name="Yamamoto A."/>
            <person name="Ito M."/>
            <person name="Ohkuma M."/>
            <person name="Sakamoto M."/>
            <person name="Matsutani M."/>
        </authorList>
    </citation>
    <scope>NUCLEOTIDE SEQUENCE [LARGE SCALE GENOMIC DNA]</scope>
    <source>
        <strain evidence="1 2">KimC2</strain>
    </source>
</reference>
<keyword evidence="2" id="KW-1185">Reference proteome</keyword>
<dbReference type="InterPro" id="IPR038073">
    <property type="entry name" value="YkuJ-like_sf"/>
</dbReference>
<evidence type="ECO:0008006" key="3">
    <source>
        <dbReference type="Google" id="ProtNLM"/>
    </source>
</evidence>
<protein>
    <recommendedName>
        <fullName evidence="3">DUF1797 domain-containing protein</fullName>
    </recommendedName>
</protein>
<proteinExistence type="predicted"/>
<accession>A0AAU9D171</accession>
<name>A0AAU9D171_9LACO</name>
<dbReference type="Pfam" id="PF08796">
    <property type="entry name" value="DUF1797"/>
    <property type="match status" value="1"/>
</dbReference>